<reference evidence="1 3" key="1">
    <citation type="journal article" date="2012" name="Nature">
        <title>Algal genomes reveal evolutionary mosaicism and the fate of nucleomorphs.</title>
        <authorList>
            <consortium name="DOE Joint Genome Institute"/>
            <person name="Curtis B.A."/>
            <person name="Tanifuji G."/>
            <person name="Burki F."/>
            <person name="Gruber A."/>
            <person name="Irimia M."/>
            <person name="Maruyama S."/>
            <person name="Arias M.C."/>
            <person name="Ball S.G."/>
            <person name="Gile G.H."/>
            <person name="Hirakawa Y."/>
            <person name="Hopkins J.F."/>
            <person name="Kuo A."/>
            <person name="Rensing S.A."/>
            <person name="Schmutz J."/>
            <person name="Symeonidi A."/>
            <person name="Elias M."/>
            <person name="Eveleigh R.J."/>
            <person name="Herman E.K."/>
            <person name="Klute M.J."/>
            <person name="Nakayama T."/>
            <person name="Obornik M."/>
            <person name="Reyes-Prieto A."/>
            <person name="Armbrust E.V."/>
            <person name="Aves S.J."/>
            <person name="Beiko R.G."/>
            <person name="Coutinho P."/>
            <person name="Dacks J.B."/>
            <person name="Durnford D.G."/>
            <person name="Fast N.M."/>
            <person name="Green B.R."/>
            <person name="Grisdale C.J."/>
            <person name="Hempel F."/>
            <person name="Henrissat B."/>
            <person name="Hoppner M.P."/>
            <person name="Ishida K."/>
            <person name="Kim E."/>
            <person name="Koreny L."/>
            <person name="Kroth P.G."/>
            <person name="Liu Y."/>
            <person name="Malik S.B."/>
            <person name="Maier U.G."/>
            <person name="McRose D."/>
            <person name="Mock T."/>
            <person name="Neilson J.A."/>
            <person name="Onodera N.T."/>
            <person name="Poole A.M."/>
            <person name="Pritham E.J."/>
            <person name="Richards T.A."/>
            <person name="Rocap G."/>
            <person name="Roy S.W."/>
            <person name="Sarai C."/>
            <person name="Schaack S."/>
            <person name="Shirato S."/>
            <person name="Slamovits C.H."/>
            <person name="Spencer D.F."/>
            <person name="Suzuki S."/>
            <person name="Worden A.Z."/>
            <person name="Zauner S."/>
            <person name="Barry K."/>
            <person name="Bell C."/>
            <person name="Bharti A.K."/>
            <person name="Crow J.A."/>
            <person name="Grimwood J."/>
            <person name="Kramer R."/>
            <person name="Lindquist E."/>
            <person name="Lucas S."/>
            <person name="Salamov A."/>
            <person name="McFadden G.I."/>
            <person name="Lane C.E."/>
            <person name="Keeling P.J."/>
            <person name="Gray M.W."/>
            <person name="Grigoriev I.V."/>
            <person name="Archibald J.M."/>
        </authorList>
    </citation>
    <scope>NUCLEOTIDE SEQUENCE</scope>
    <source>
        <strain evidence="1 3">CCMP2712</strain>
    </source>
</reference>
<dbReference type="RefSeq" id="XP_005835901.1">
    <property type="nucleotide sequence ID" value="XM_005835844.1"/>
</dbReference>
<organism evidence="1">
    <name type="scientific">Guillardia theta (strain CCMP2712)</name>
    <name type="common">Cryptophyte</name>
    <dbReference type="NCBI Taxonomy" id="905079"/>
    <lineage>
        <taxon>Eukaryota</taxon>
        <taxon>Cryptophyceae</taxon>
        <taxon>Pyrenomonadales</taxon>
        <taxon>Geminigeraceae</taxon>
        <taxon>Guillardia</taxon>
    </lineage>
</organism>
<evidence type="ECO:0000313" key="3">
    <source>
        <dbReference type="Proteomes" id="UP000011087"/>
    </source>
</evidence>
<dbReference type="EnsemblProtists" id="EKX48921">
    <property type="protein sequence ID" value="EKX48921"/>
    <property type="gene ID" value="GUITHDRAFT_105548"/>
</dbReference>
<sequence length="114" mass="13101">MQPFLSLSLFESVFRPPESSWMIEDNTLQFTLAKSLPVRTPDVLVHQLAVVFPVALTWIRRAMQGRAWHAVFQGHENLNGSQIRMIESDIHLEQLRTKYPQLLVNEVTPSFSLA</sequence>
<accession>L1JKA4</accession>
<evidence type="ECO:0000313" key="1">
    <source>
        <dbReference type="EMBL" id="EKX48921.1"/>
    </source>
</evidence>
<dbReference type="PaxDb" id="55529-EKX48921"/>
<reference evidence="3" key="2">
    <citation type="submission" date="2012-11" db="EMBL/GenBank/DDBJ databases">
        <authorList>
            <person name="Kuo A."/>
            <person name="Curtis B.A."/>
            <person name="Tanifuji G."/>
            <person name="Burki F."/>
            <person name="Gruber A."/>
            <person name="Irimia M."/>
            <person name="Maruyama S."/>
            <person name="Arias M.C."/>
            <person name="Ball S.G."/>
            <person name="Gile G.H."/>
            <person name="Hirakawa Y."/>
            <person name="Hopkins J.F."/>
            <person name="Rensing S.A."/>
            <person name="Schmutz J."/>
            <person name="Symeonidi A."/>
            <person name="Elias M."/>
            <person name="Eveleigh R.J."/>
            <person name="Herman E.K."/>
            <person name="Klute M.J."/>
            <person name="Nakayama T."/>
            <person name="Obornik M."/>
            <person name="Reyes-Prieto A."/>
            <person name="Armbrust E.V."/>
            <person name="Aves S.J."/>
            <person name="Beiko R.G."/>
            <person name="Coutinho P."/>
            <person name="Dacks J.B."/>
            <person name="Durnford D.G."/>
            <person name="Fast N.M."/>
            <person name="Green B.R."/>
            <person name="Grisdale C."/>
            <person name="Hempe F."/>
            <person name="Henrissat B."/>
            <person name="Hoppner M.P."/>
            <person name="Ishida K.-I."/>
            <person name="Kim E."/>
            <person name="Koreny L."/>
            <person name="Kroth P.G."/>
            <person name="Liu Y."/>
            <person name="Malik S.-B."/>
            <person name="Maier U.G."/>
            <person name="McRose D."/>
            <person name="Mock T."/>
            <person name="Neilson J.A."/>
            <person name="Onodera N.T."/>
            <person name="Poole A.M."/>
            <person name="Pritham E.J."/>
            <person name="Richards T.A."/>
            <person name="Rocap G."/>
            <person name="Roy S.W."/>
            <person name="Sarai C."/>
            <person name="Schaack S."/>
            <person name="Shirato S."/>
            <person name="Slamovits C.H."/>
            <person name="Spencer D.F."/>
            <person name="Suzuki S."/>
            <person name="Worden A.Z."/>
            <person name="Zauner S."/>
            <person name="Barry K."/>
            <person name="Bell C."/>
            <person name="Bharti A.K."/>
            <person name="Crow J.A."/>
            <person name="Grimwood J."/>
            <person name="Kramer R."/>
            <person name="Lindquist E."/>
            <person name="Lucas S."/>
            <person name="Salamov A."/>
            <person name="McFadden G.I."/>
            <person name="Lane C.E."/>
            <person name="Keeling P.J."/>
            <person name="Gray M.W."/>
            <person name="Grigoriev I.V."/>
            <person name="Archibald J.M."/>
        </authorList>
    </citation>
    <scope>NUCLEOTIDE SEQUENCE</scope>
    <source>
        <strain evidence="3">CCMP2712</strain>
    </source>
</reference>
<dbReference type="HOGENOM" id="CLU_2125817_0_0_1"/>
<reference evidence="2" key="3">
    <citation type="submission" date="2015-06" db="UniProtKB">
        <authorList>
            <consortium name="EnsemblProtists"/>
        </authorList>
    </citation>
    <scope>IDENTIFICATION</scope>
</reference>
<keyword evidence="3" id="KW-1185">Reference proteome</keyword>
<proteinExistence type="predicted"/>
<name>L1JKA4_GUITC</name>
<dbReference type="Proteomes" id="UP000011087">
    <property type="component" value="Unassembled WGS sequence"/>
</dbReference>
<evidence type="ECO:0000313" key="2">
    <source>
        <dbReference type="EnsemblProtists" id="EKX48921"/>
    </source>
</evidence>
<dbReference type="AlphaFoldDB" id="L1JKA4"/>
<gene>
    <name evidence="1" type="ORF">GUITHDRAFT_105548</name>
</gene>
<protein>
    <submittedName>
        <fullName evidence="1 2">Uncharacterized protein</fullName>
    </submittedName>
</protein>
<dbReference type="EMBL" id="JH992984">
    <property type="protein sequence ID" value="EKX48921.1"/>
    <property type="molecule type" value="Genomic_DNA"/>
</dbReference>
<dbReference type="GeneID" id="17305392"/>
<dbReference type="KEGG" id="gtt:GUITHDRAFT_105548"/>